<dbReference type="FunFam" id="3.90.850.10:FF:000003">
    <property type="entry name" value="Fumarylacetoacetate hydrolase domain-containing 1"/>
    <property type="match status" value="1"/>
</dbReference>
<evidence type="ECO:0000259" key="3">
    <source>
        <dbReference type="Pfam" id="PF01557"/>
    </source>
</evidence>
<dbReference type="PANTHER" id="PTHR11820">
    <property type="entry name" value="ACYLPYRUVASE"/>
    <property type="match status" value="1"/>
</dbReference>
<protein>
    <recommendedName>
        <fullName evidence="3">Fumarylacetoacetase-like C-terminal domain-containing protein</fullName>
    </recommendedName>
</protein>
<dbReference type="VEuPathDB" id="FungiDB:TRICI_002545"/>
<feature type="domain" description="Fumarylacetoacetase-like C-terminal" evidence="3">
    <location>
        <begin position="12"/>
        <end position="207"/>
    </location>
</feature>
<comment type="similarity">
    <text evidence="1">Belongs to the FAH family.</text>
</comment>
<dbReference type="InterPro" id="IPR036663">
    <property type="entry name" value="Fumarylacetoacetase_C_sf"/>
</dbReference>
<organism evidence="4 5">
    <name type="scientific">Trichomonascus ciferrii</name>
    <dbReference type="NCBI Taxonomy" id="44093"/>
    <lineage>
        <taxon>Eukaryota</taxon>
        <taxon>Fungi</taxon>
        <taxon>Dikarya</taxon>
        <taxon>Ascomycota</taxon>
        <taxon>Saccharomycotina</taxon>
        <taxon>Dipodascomycetes</taxon>
        <taxon>Dipodascales</taxon>
        <taxon>Trichomonascaceae</taxon>
        <taxon>Trichomonascus</taxon>
        <taxon>Trichomonascus ciferrii complex</taxon>
    </lineage>
</organism>
<dbReference type="InterPro" id="IPR011234">
    <property type="entry name" value="Fumarylacetoacetase-like_C"/>
</dbReference>
<reference evidence="4" key="1">
    <citation type="journal article" date="2019" name="G3 (Bethesda)">
        <title>Genome Assemblies of Two Rare Opportunistic Yeast Pathogens: Diutina rugosa (syn. Candida rugosa) and Trichomonascus ciferrii (syn. Candida ciferrii).</title>
        <authorList>
            <person name="Mixao V."/>
            <person name="Saus E."/>
            <person name="Hansen A.P."/>
            <person name="Lass-Florl C."/>
            <person name="Gabaldon T."/>
        </authorList>
    </citation>
    <scope>NUCLEOTIDE SEQUENCE</scope>
    <source>
        <strain evidence="4">CBS 4856</strain>
    </source>
</reference>
<accession>A0A642V6C1</accession>
<name>A0A642V6C1_9ASCO</name>
<dbReference type="GO" id="GO:0018773">
    <property type="term" value="F:acetylpyruvate hydrolase activity"/>
    <property type="evidence" value="ECO:0007669"/>
    <property type="project" value="TreeGrafter"/>
</dbReference>
<dbReference type="GO" id="GO:0046872">
    <property type="term" value="F:metal ion binding"/>
    <property type="evidence" value="ECO:0007669"/>
    <property type="project" value="UniProtKB-KW"/>
</dbReference>
<sequence length="235" mass="25816">MSAYSYAKRAGKILCIGRNYVEHIKELNNKAPAQPFYFLKPSSSVIHPGQGPILVPKGTTVHYELELAVILSKRLQNLDPSTFGEKEALDAIEGYALALDLTARNVQDEAKKKGLPWTIGKGFDTFLPLSKYIKKSDIPDPHNAYLNLTVNGETKQSDSTNLMVFRIPRILSTMSSVMTLEPGDIILTGTPKGVGPIVPGDNIHGEISYDGKKIPEGDLNFDVAQKPGPYEFKET</sequence>
<dbReference type="PANTHER" id="PTHR11820:SF7">
    <property type="entry name" value="ACYLPYRUVASE FAHD1, MITOCHONDRIAL"/>
    <property type="match status" value="1"/>
</dbReference>
<evidence type="ECO:0000313" key="4">
    <source>
        <dbReference type="EMBL" id="KAA8915316.1"/>
    </source>
</evidence>
<dbReference type="Gene3D" id="3.90.850.10">
    <property type="entry name" value="Fumarylacetoacetase-like, C-terminal domain"/>
    <property type="match status" value="1"/>
</dbReference>
<evidence type="ECO:0000313" key="5">
    <source>
        <dbReference type="Proteomes" id="UP000761534"/>
    </source>
</evidence>
<dbReference type="SUPFAM" id="SSF56529">
    <property type="entry name" value="FAH"/>
    <property type="match status" value="1"/>
</dbReference>
<dbReference type="Pfam" id="PF01557">
    <property type="entry name" value="FAA_hydrolase"/>
    <property type="match status" value="1"/>
</dbReference>
<gene>
    <name evidence="4" type="ORF">TRICI_002545</name>
</gene>
<dbReference type="OrthoDB" id="74910at2759"/>
<evidence type="ECO:0000256" key="1">
    <source>
        <dbReference type="ARBA" id="ARBA00010211"/>
    </source>
</evidence>
<dbReference type="GO" id="GO:0019752">
    <property type="term" value="P:carboxylic acid metabolic process"/>
    <property type="evidence" value="ECO:0007669"/>
    <property type="project" value="UniProtKB-ARBA"/>
</dbReference>
<dbReference type="EMBL" id="SWFS01000177">
    <property type="protein sequence ID" value="KAA8915316.1"/>
    <property type="molecule type" value="Genomic_DNA"/>
</dbReference>
<dbReference type="AlphaFoldDB" id="A0A642V6C1"/>
<keyword evidence="2" id="KW-0479">Metal-binding</keyword>
<evidence type="ECO:0000256" key="2">
    <source>
        <dbReference type="ARBA" id="ARBA00022723"/>
    </source>
</evidence>
<proteinExistence type="inferred from homology"/>
<keyword evidence="5" id="KW-1185">Reference proteome</keyword>
<dbReference type="GO" id="GO:0005739">
    <property type="term" value="C:mitochondrion"/>
    <property type="evidence" value="ECO:0007669"/>
    <property type="project" value="TreeGrafter"/>
</dbReference>
<comment type="caution">
    <text evidence="4">The sequence shown here is derived from an EMBL/GenBank/DDBJ whole genome shotgun (WGS) entry which is preliminary data.</text>
</comment>
<dbReference type="Proteomes" id="UP000761534">
    <property type="component" value="Unassembled WGS sequence"/>
</dbReference>